<accession>A0AA46AI25</accession>
<gene>
    <name evidence="1" type="ORF">SAMN06296020_102325</name>
</gene>
<evidence type="ECO:0008006" key="3">
    <source>
        <dbReference type="Google" id="ProtNLM"/>
    </source>
</evidence>
<dbReference type="EMBL" id="FXUF01000002">
    <property type="protein sequence ID" value="SMP45611.1"/>
    <property type="molecule type" value="Genomic_DNA"/>
</dbReference>
<dbReference type="SUPFAM" id="SSF48239">
    <property type="entry name" value="Terpenoid cyclases/Protein prenyltransferases"/>
    <property type="match status" value="1"/>
</dbReference>
<comment type="caution">
    <text evidence="1">The sequence shown here is derived from an EMBL/GenBank/DDBJ whole genome shotgun (WGS) entry which is preliminary data.</text>
</comment>
<keyword evidence="2" id="KW-1185">Reference proteome</keyword>
<reference evidence="1" key="1">
    <citation type="submission" date="2017-05" db="EMBL/GenBank/DDBJ databases">
        <authorList>
            <person name="Varghese N."/>
            <person name="Submissions S."/>
        </authorList>
    </citation>
    <scope>NUCLEOTIDE SEQUENCE</scope>
    <source>
        <strain evidence="1">Su22</strain>
    </source>
</reference>
<dbReference type="Proteomes" id="UP001158066">
    <property type="component" value="Unassembled WGS sequence"/>
</dbReference>
<name>A0AA46AI25_9CLOT</name>
<dbReference type="Gene3D" id="1.50.10.20">
    <property type="match status" value="1"/>
</dbReference>
<protein>
    <recommendedName>
        <fullName evidence="3">Prenyltransferase</fullName>
    </recommendedName>
</protein>
<proteinExistence type="predicted"/>
<evidence type="ECO:0000313" key="2">
    <source>
        <dbReference type="Proteomes" id="UP001158066"/>
    </source>
</evidence>
<dbReference type="RefSeq" id="WP_283408227.1">
    <property type="nucleotide sequence ID" value="NZ_FXUF01000002.1"/>
</dbReference>
<evidence type="ECO:0000313" key="1">
    <source>
        <dbReference type="EMBL" id="SMP45611.1"/>
    </source>
</evidence>
<sequence>MKHQQDIGTIIAKRYDNGADFWTTPDKRLGKGGPYSTLSSVLLLLELGLDPSDPLLVGAADLIISCLREDGRFKLSPNGAIYPCHTINAVNVLCHLGYAADHRFQKTFRHLLETQYSDGGWRCNKFSFGRGPETDYSNPGPTLTALDAFRFTKHLNREPGLNKAVDFLLEHWEIRRPIGPCQYGMGTLFMQVEYPFATYNLFYYIYVLSFYHHARKDRRFLEALNVLESKMQDNQIVVQRVNRKIASLSCCQKGKVSELGTIRYHELKRNLID</sequence>
<dbReference type="AlphaFoldDB" id="A0AA46AI25"/>
<dbReference type="InterPro" id="IPR008930">
    <property type="entry name" value="Terpenoid_cyclase/PrenylTrfase"/>
</dbReference>
<organism evidence="1 2">
    <name type="scientific">Anoxynatronum buryatiense</name>
    <dbReference type="NCBI Taxonomy" id="489973"/>
    <lineage>
        <taxon>Bacteria</taxon>
        <taxon>Bacillati</taxon>
        <taxon>Bacillota</taxon>
        <taxon>Clostridia</taxon>
        <taxon>Eubacteriales</taxon>
        <taxon>Clostridiaceae</taxon>
        <taxon>Anoxynatronum</taxon>
    </lineage>
</organism>